<evidence type="ECO:0000256" key="11">
    <source>
        <dbReference type="SAM" id="SignalP"/>
    </source>
</evidence>
<dbReference type="Gene3D" id="2.60.40.2030">
    <property type="match status" value="1"/>
</dbReference>
<dbReference type="CDD" id="cd02795">
    <property type="entry name" value="CBM6-CBM35-CBM36_like"/>
    <property type="match status" value="1"/>
</dbReference>
<dbReference type="InterPro" id="IPR000933">
    <property type="entry name" value="Glyco_hydro_29"/>
</dbReference>
<dbReference type="GO" id="GO:0004560">
    <property type="term" value="F:alpha-L-fucosidase activity"/>
    <property type="evidence" value="ECO:0007669"/>
    <property type="project" value="InterPro"/>
</dbReference>
<dbReference type="PROSITE" id="PS51175">
    <property type="entry name" value="CBM6"/>
    <property type="match status" value="1"/>
</dbReference>
<dbReference type="InterPro" id="IPR017853">
    <property type="entry name" value="GH"/>
</dbReference>
<gene>
    <name evidence="14" type="ORF">H9981_02375</name>
</gene>
<dbReference type="EC" id="3.2.1.51" evidence="2"/>
<evidence type="ECO:0000256" key="8">
    <source>
        <dbReference type="SAM" id="Coils"/>
    </source>
</evidence>
<name>A0A9D1VW15_9FIRM</name>
<feature type="chain" id="PRO_5039153106" description="alpha-L-fucosidase" evidence="11">
    <location>
        <begin position="33"/>
        <end position="2050"/>
    </location>
</feature>
<reference evidence="14" key="1">
    <citation type="journal article" date="2021" name="PeerJ">
        <title>Extensive microbial diversity within the chicken gut microbiome revealed by metagenomics and culture.</title>
        <authorList>
            <person name="Gilroy R."/>
            <person name="Ravi A."/>
            <person name="Getino M."/>
            <person name="Pursley I."/>
            <person name="Horton D.L."/>
            <person name="Alikhan N.F."/>
            <person name="Baker D."/>
            <person name="Gharbi K."/>
            <person name="Hall N."/>
            <person name="Watson M."/>
            <person name="Adriaenssens E.M."/>
            <person name="Foster-Nyarko E."/>
            <person name="Jarju S."/>
            <person name="Secka A."/>
            <person name="Antonio M."/>
            <person name="Oren A."/>
            <person name="Chaudhuri R.R."/>
            <person name="La Ragione R."/>
            <person name="Hildebrand F."/>
            <person name="Pallen M.J."/>
        </authorList>
    </citation>
    <scope>NUCLEOTIDE SEQUENCE</scope>
    <source>
        <strain evidence="14">ChiSjej5B23-15282</strain>
    </source>
</reference>
<dbReference type="GO" id="GO:0016020">
    <property type="term" value="C:membrane"/>
    <property type="evidence" value="ECO:0007669"/>
    <property type="project" value="InterPro"/>
</dbReference>
<feature type="transmembrane region" description="Helical" evidence="10">
    <location>
        <begin position="2024"/>
        <end position="2042"/>
    </location>
</feature>
<keyword evidence="10" id="KW-0812">Transmembrane</keyword>
<proteinExistence type="inferred from homology"/>
<dbReference type="GO" id="GO:0030246">
    <property type="term" value="F:carbohydrate binding"/>
    <property type="evidence" value="ECO:0007669"/>
    <property type="project" value="InterPro"/>
</dbReference>
<evidence type="ECO:0000256" key="4">
    <source>
        <dbReference type="ARBA" id="ARBA00022737"/>
    </source>
</evidence>
<comment type="caution">
    <text evidence="14">The sequence shown here is derived from an EMBL/GenBank/DDBJ whole genome shotgun (WGS) entry which is preliminary data.</text>
</comment>
<evidence type="ECO:0000256" key="6">
    <source>
        <dbReference type="ARBA" id="ARBA00022837"/>
    </source>
</evidence>
<keyword evidence="8" id="KW-0175">Coiled coil</keyword>
<dbReference type="InterPro" id="IPR008979">
    <property type="entry name" value="Galactose-bd-like_sf"/>
</dbReference>
<keyword evidence="10" id="KW-1133">Transmembrane helix</keyword>
<evidence type="ECO:0000313" key="14">
    <source>
        <dbReference type="EMBL" id="HIX47854.1"/>
    </source>
</evidence>
<accession>A0A9D1VW15</accession>
<dbReference type="GO" id="GO:0006004">
    <property type="term" value="P:fucose metabolic process"/>
    <property type="evidence" value="ECO:0007669"/>
    <property type="project" value="TreeGrafter"/>
</dbReference>
<evidence type="ECO:0000259" key="13">
    <source>
        <dbReference type="PROSITE" id="PS51175"/>
    </source>
</evidence>
<dbReference type="Pfam" id="PF01120">
    <property type="entry name" value="Alpha_L_fucos"/>
    <property type="match status" value="1"/>
</dbReference>
<keyword evidence="5" id="KW-0378">Hydrolase</keyword>
<dbReference type="Pfam" id="PF03160">
    <property type="entry name" value="Calx-beta"/>
    <property type="match status" value="1"/>
</dbReference>
<dbReference type="InterPro" id="IPR038081">
    <property type="entry name" value="CalX-like_sf"/>
</dbReference>
<dbReference type="Gene3D" id="2.60.120.260">
    <property type="entry name" value="Galactose-binding domain-like"/>
    <property type="match status" value="6"/>
</dbReference>
<evidence type="ECO:0000256" key="7">
    <source>
        <dbReference type="ARBA" id="ARBA00023295"/>
    </source>
</evidence>
<dbReference type="Gene3D" id="3.20.20.80">
    <property type="entry name" value="Glycosidases"/>
    <property type="match status" value="1"/>
</dbReference>
<feature type="region of interest" description="Disordered" evidence="9">
    <location>
        <begin position="1954"/>
        <end position="2020"/>
    </location>
</feature>
<dbReference type="Proteomes" id="UP000824243">
    <property type="component" value="Unassembled WGS sequence"/>
</dbReference>
<keyword evidence="3 11" id="KW-0732">Signal</keyword>
<sequence length="2050" mass="220020">MKKKSARSLALLTAAAMTATTFFGTGIPVVQAADEWIGDEDLKDNSTDAPKKDTVLPSTNQYNYQKEELAAFCHFGPNTFNEIEWGENYGDKEPNEIFKLTQDFDAETLVKAVKEAGFHKLIVTAKHHDGFCIWDSEYTDYDVAAATNYPGDAMTQRRDILEEISAACTESDIDMGLYLSPWDIHDDSYGYYDEDGNALVDANGQPLDGRTWEEVEELDVDDYNEYYNNQLQEILGDDRYGNDGHFVEVWMDGAKGSGANAQNYDFERWFDTIQKNEGIASGKYDSDCMLFGAQAYTTVRWIGNENGYADKNTWSKSKVNYETNSIDSRSQGGYTLGWEDGNQWTVPEADARITSGWFWGTTKAAPKSIEALGTMYFNSVGHNSPLLLNIPPNNQGTVDDAILDRLEEFGDNIEETFDENFAMAETAEVKASNVRGGDKAFGPGMTVDGEDDTYWTTDDGTNEGSLLIDLGSAKKFDVVSIEEAIQNGQRINNYKVEYRNGSGEWTLLDEGETIGAKRLIRTGAVTADQIRITVGTTEDKVPMISEVGVFKASEGFELAAAAPTGMDVIDIEDTDTSDGTGFTFTKGTWTKETGSSFVNETNRWANAGAEFTLKFNGTKVYLVGTTDPNHGKATITIDDGTPVQIDTNGTERATGQIWFSSEDLDDGPHTLTLRVDTKAIGIEAAYVINNGGVGMIGLEADEFTMNEDETMNVKIVRVGGTKGRVKAYLSPNPGSAIQDDFYTEPTVVTLGDGESETTVPVTTRRNTNTTGTRDFTIELNSPSSGLILGFIDMATVNILDAESMTKEQLQKLVDSADGYAEALYAGDWDAFEDALAAAEALLAQQKPDALAMGRAYADLQNAMDNLTKRTQFTADDPVVFPTKRGQTVKAEAELLELDSTDAAEGKEIRLTEDSSCSNGYCINWFESGNKMYMYYDAPQEGTYEVTFKYASGRTASNPNKFAISEANNKVNAEEQSVTGDGGNDWQEKTFDLEVTEAGAGVITFSTEAGGPKIDYFEITPKDIAFTYDVKVSATAGGTVTPAGTTSVVEGGDVEIAVTPDSGYAVSQVLINGDDVADEVEDGKYTVTDVQKDTNIDVIFRFVNYTEENRFNFPTEVDADATVLEAEYFTLHNSGEGEQWPLEIAEAATGEDGWPSGGKYINSLNTGDSISVPYYAEKTGTYHVTMVYKSGSKANAISWSEANGKITADKIDSVPAAEEWPIDPVRHTTEFEFVVTTPGAGVLTIAAGESNGPMIDKFDIVLTEETGAIADKIDLEIAIQAAERELAKENTYTDESKEALQAVVDEAKAVLNNADATQAQADEQVSALEAAIDDLAYISYAIKTSVEGNVGGTVTASADSVDRNGSVDLAVTPALGYTASSLTINGTEASGFYAPNGTYTISNITADQTVVAKFEKTGYTEAEPFAFPTGSETVTLEAESFTLFNTNGDTEQWKLGISTGDWASGGKFVNSIEPGDVIKVPYTAKAGTYLVKATYRSGSASNQLVWSSDGKITEGSVSAGASDSSVTNTTEEFEVVVTKDGAGVWIFTGPSGQSPQLDKFEIRLKDAEPEPAEEYTVEASVEGGHGTVSVDPENGTVTAGGEATVTFTPDEGYAVGKVTINGTEAEVTGNSYTISNISADTTVVVTYEFDYYTEGAPFYFPETVGEKETVQAEHFVLHDNGDGKGAIRESDAEWAEGGKFVNWFNTGDSIVLNYYAQKAGEYKFTMRYQSGSASNAISWSGGKIEAGSLNSVEADDPSSLQPRTVEFTVNVTEAGAGQLTITAGEQNAPQTDQFVIELVEETGEAEVNKEALAQAITDAEAKAGQTDVYTADSIAKLKEAIAAAQAVYDNDAATQQAVDEQVEILNNFQLVEIPAYKVTYTAGQDGRLEISGEDLQDDGTVKEGGSVSYTAKADEGFVIDTLTVNGQPVAEAAGKTEYTGTVTDIKADVEISVTFKAESTQPDPEDPDPTPGEDPDKPGTGGQDKPGAGTDKPGAGTDKPGAGTDKPDKGSSADKAVQTGDSSSPILWAAVLAAAFAAGAAAVRTRTKKNK</sequence>
<evidence type="ECO:0000256" key="10">
    <source>
        <dbReference type="SAM" id="Phobius"/>
    </source>
</evidence>
<dbReference type="Gene3D" id="1.20.1270.90">
    <property type="entry name" value="AF1782-like"/>
    <property type="match status" value="2"/>
</dbReference>
<dbReference type="InterPro" id="IPR057739">
    <property type="entry name" value="Glyco_hydro_29_N"/>
</dbReference>
<keyword evidence="10" id="KW-0472">Membrane</keyword>
<keyword evidence="7" id="KW-0326">Glycosidase</keyword>
<keyword evidence="6" id="KW-0106">Calcium</keyword>
<dbReference type="InterPro" id="IPR003644">
    <property type="entry name" value="Calx_beta"/>
</dbReference>
<evidence type="ECO:0000256" key="3">
    <source>
        <dbReference type="ARBA" id="ARBA00022729"/>
    </source>
</evidence>
<dbReference type="EMBL" id="DXFA01000042">
    <property type="protein sequence ID" value="HIX47854.1"/>
    <property type="molecule type" value="Genomic_DNA"/>
</dbReference>
<dbReference type="SUPFAM" id="SSF49785">
    <property type="entry name" value="Galactose-binding domain-like"/>
    <property type="match status" value="4"/>
</dbReference>
<reference evidence="14" key="2">
    <citation type="submission" date="2021-04" db="EMBL/GenBank/DDBJ databases">
        <authorList>
            <person name="Gilroy R."/>
        </authorList>
    </citation>
    <scope>NUCLEOTIDE SEQUENCE</scope>
    <source>
        <strain evidence="14">ChiSjej5B23-15282</strain>
    </source>
</reference>
<evidence type="ECO:0000256" key="5">
    <source>
        <dbReference type="ARBA" id="ARBA00022801"/>
    </source>
</evidence>
<dbReference type="PANTHER" id="PTHR10030">
    <property type="entry name" value="ALPHA-L-FUCOSIDASE"/>
    <property type="match status" value="1"/>
</dbReference>
<dbReference type="SUPFAM" id="SSF51445">
    <property type="entry name" value="(Trans)glycosidases"/>
    <property type="match status" value="1"/>
</dbReference>
<evidence type="ECO:0000313" key="15">
    <source>
        <dbReference type="Proteomes" id="UP000824243"/>
    </source>
</evidence>
<feature type="domain" description="F5/8 type C" evidence="12">
    <location>
        <begin position="416"/>
        <end position="506"/>
    </location>
</feature>
<evidence type="ECO:0000256" key="9">
    <source>
        <dbReference type="SAM" id="MobiDB-lite"/>
    </source>
</evidence>
<dbReference type="SMART" id="SM00812">
    <property type="entry name" value="Alpha_L_fucos"/>
    <property type="match status" value="1"/>
</dbReference>
<feature type="compositionally biased region" description="Acidic residues" evidence="9">
    <location>
        <begin position="1962"/>
        <end position="1972"/>
    </location>
</feature>
<comment type="similarity">
    <text evidence="1">Belongs to the glycosyl hydrolase 29 family.</text>
</comment>
<dbReference type="Pfam" id="PF00754">
    <property type="entry name" value="F5_F8_type_C"/>
    <property type="match status" value="1"/>
</dbReference>
<dbReference type="GO" id="GO:0016139">
    <property type="term" value="P:glycoside catabolic process"/>
    <property type="evidence" value="ECO:0007669"/>
    <property type="project" value="TreeGrafter"/>
</dbReference>
<feature type="domain" description="CBM6" evidence="13">
    <location>
        <begin position="888"/>
        <end position="1019"/>
    </location>
</feature>
<dbReference type="InterPro" id="IPR044060">
    <property type="entry name" value="Bacterial_rp_domain"/>
</dbReference>
<evidence type="ECO:0000259" key="12">
    <source>
        <dbReference type="PROSITE" id="PS50022"/>
    </source>
</evidence>
<feature type="signal peptide" evidence="11">
    <location>
        <begin position="1"/>
        <end position="32"/>
    </location>
</feature>
<evidence type="ECO:0000256" key="2">
    <source>
        <dbReference type="ARBA" id="ARBA00012662"/>
    </source>
</evidence>
<keyword evidence="4" id="KW-0677">Repeat</keyword>
<organism evidence="14 15">
    <name type="scientific">Candidatus Mediterraneibacter caccavium</name>
    <dbReference type="NCBI Taxonomy" id="2838661"/>
    <lineage>
        <taxon>Bacteria</taxon>
        <taxon>Bacillati</taxon>
        <taxon>Bacillota</taxon>
        <taxon>Clostridia</taxon>
        <taxon>Lachnospirales</taxon>
        <taxon>Lachnospiraceae</taxon>
        <taxon>Mediterraneibacter</taxon>
    </lineage>
</organism>
<dbReference type="SUPFAM" id="SSF141072">
    <property type="entry name" value="CalX-like"/>
    <property type="match status" value="1"/>
</dbReference>
<feature type="coiled-coil region" evidence="8">
    <location>
        <begin position="1296"/>
        <end position="1330"/>
    </location>
</feature>
<dbReference type="Pfam" id="PF18998">
    <property type="entry name" value="Flg_new_2"/>
    <property type="match status" value="4"/>
</dbReference>
<evidence type="ECO:0000256" key="1">
    <source>
        <dbReference type="ARBA" id="ARBA00007951"/>
    </source>
</evidence>
<dbReference type="PANTHER" id="PTHR10030:SF37">
    <property type="entry name" value="ALPHA-L-FUCOSIDASE-RELATED"/>
    <property type="match status" value="1"/>
</dbReference>
<dbReference type="InterPro" id="IPR000421">
    <property type="entry name" value="FA58C"/>
</dbReference>
<dbReference type="GO" id="GO:0007154">
    <property type="term" value="P:cell communication"/>
    <property type="evidence" value="ECO:0007669"/>
    <property type="project" value="InterPro"/>
</dbReference>
<dbReference type="PROSITE" id="PS50022">
    <property type="entry name" value="FA58C_3"/>
    <property type="match status" value="1"/>
</dbReference>
<dbReference type="GO" id="GO:0005764">
    <property type="term" value="C:lysosome"/>
    <property type="evidence" value="ECO:0007669"/>
    <property type="project" value="TreeGrafter"/>
</dbReference>
<dbReference type="InterPro" id="IPR005084">
    <property type="entry name" value="CBM6"/>
</dbReference>
<protein>
    <recommendedName>
        <fullName evidence="2">alpha-L-fucosidase</fullName>
        <ecNumber evidence="2">3.2.1.51</ecNumber>
    </recommendedName>
</protein>
<dbReference type="Pfam" id="PF07554">
    <property type="entry name" value="FIVAR"/>
    <property type="match status" value="2"/>
</dbReference>